<feature type="compositionally biased region" description="Basic and acidic residues" evidence="3">
    <location>
        <begin position="59"/>
        <end position="71"/>
    </location>
</feature>
<dbReference type="AlphaFoldDB" id="A0A7S8F9B1"/>
<protein>
    <submittedName>
        <fullName evidence="7">YABBY protein</fullName>
    </submittedName>
</protein>
<evidence type="ECO:0000256" key="4">
    <source>
        <dbReference type="SAM" id="Phobius"/>
    </source>
</evidence>
<dbReference type="PANTHER" id="PTHR31675:SF8">
    <property type="entry name" value="AXIAL REGULATOR YABBY 4"/>
    <property type="match status" value="1"/>
</dbReference>
<dbReference type="GO" id="GO:0009944">
    <property type="term" value="P:polarity specification of adaxial/abaxial axis"/>
    <property type="evidence" value="ECO:0007669"/>
    <property type="project" value="TreeGrafter"/>
</dbReference>
<reference evidence="7" key="1">
    <citation type="submission" date="2020-01" db="EMBL/GenBank/DDBJ databases">
        <authorList>
            <person name="Zhang G.-Q."/>
            <person name="Tsai W.-C."/>
            <person name="Liu Z.-J."/>
        </authorList>
    </citation>
    <scope>NUCLEOTIDE SEQUENCE</scope>
</reference>
<dbReference type="InterPro" id="IPR056776">
    <property type="entry name" value="YABBY_N"/>
</dbReference>
<evidence type="ECO:0000256" key="2">
    <source>
        <dbReference type="ARBA" id="ARBA00023242"/>
    </source>
</evidence>
<proteinExistence type="evidence at transcript level"/>
<keyword evidence="2" id="KW-0539">Nucleus</keyword>
<evidence type="ECO:0000259" key="6">
    <source>
        <dbReference type="Pfam" id="PF24868"/>
    </source>
</evidence>
<dbReference type="EMBL" id="MN974477">
    <property type="protein sequence ID" value="QPD01612.1"/>
    <property type="molecule type" value="mRNA"/>
</dbReference>
<dbReference type="InterPro" id="IPR006780">
    <property type="entry name" value="YABBY"/>
</dbReference>
<comment type="subcellular location">
    <subcellularLocation>
        <location evidence="1">Nucleus</location>
    </subcellularLocation>
</comment>
<dbReference type="GO" id="GO:0005634">
    <property type="term" value="C:nucleus"/>
    <property type="evidence" value="ECO:0007669"/>
    <property type="project" value="UniProtKB-SubCell"/>
</dbReference>
<accession>A0A7S8F9B1</accession>
<feature type="domain" description="YABBY protein C-terminal" evidence="5">
    <location>
        <begin position="95"/>
        <end position="119"/>
    </location>
</feature>
<sequence length="215" mass="24197">MTTCSSTSPFSELQNQLGYVQCSFCATFLLVCIVSIPCSSLLKVVTVKCGHCSAEMQEENSKDADEEKSTGEVEQAEEEMQAKESSPPTTLTINKLSSTLRSAPEKRQRAPSAYNRFIKYVLYIITIKRVYITTNEYFREEIQRIKARDPGITHKEAFSTAAKNQWAQFPRFQQGEIGEGCSTMRDGKKAREEIFQIDGRKIVGFSGGKELRHAI</sequence>
<dbReference type="Pfam" id="PF04690">
    <property type="entry name" value="YABBY"/>
    <property type="match status" value="2"/>
</dbReference>
<feature type="domain" description="YABBY N-terminal" evidence="6">
    <location>
        <begin position="14"/>
        <end position="53"/>
    </location>
</feature>
<name>A0A7S8F9B1_9ASPA</name>
<keyword evidence="4" id="KW-0472">Membrane</keyword>
<feature type="transmembrane region" description="Helical" evidence="4">
    <location>
        <begin position="18"/>
        <end position="38"/>
    </location>
</feature>
<evidence type="ECO:0000259" key="5">
    <source>
        <dbReference type="Pfam" id="PF04690"/>
    </source>
</evidence>
<evidence type="ECO:0000256" key="3">
    <source>
        <dbReference type="SAM" id="MobiDB-lite"/>
    </source>
</evidence>
<evidence type="ECO:0000313" key="7">
    <source>
        <dbReference type="EMBL" id="QPD01612.1"/>
    </source>
</evidence>
<dbReference type="GO" id="GO:0045165">
    <property type="term" value="P:cell fate commitment"/>
    <property type="evidence" value="ECO:0007669"/>
    <property type="project" value="TreeGrafter"/>
</dbReference>
<dbReference type="InterPro" id="IPR056775">
    <property type="entry name" value="YABBY_C"/>
</dbReference>
<organism evidence="7">
    <name type="scientific">Apostasia shenzhenica</name>
    <dbReference type="NCBI Taxonomy" id="1088818"/>
    <lineage>
        <taxon>Eukaryota</taxon>
        <taxon>Viridiplantae</taxon>
        <taxon>Streptophyta</taxon>
        <taxon>Embryophyta</taxon>
        <taxon>Tracheophyta</taxon>
        <taxon>Spermatophyta</taxon>
        <taxon>Magnoliopsida</taxon>
        <taxon>Liliopsida</taxon>
        <taxon>Asparagales</taxon>
        <taxon>Orchidaceae</taxon>
        <taxon>Apostasioideae</taxon>
        <taxon>Apostasia</taxon>
    </lineage>
</organism>
<feature type="domain" description="YABBY protein C-terminal" evidence="5">
    <location>
        <begin position="129"/>
        <end position="174"/>
    </location>
</feature>
<dbReference type="GO" id="GO:0048481">
    <property type="term" value="P:plant ovule development"/>
    <property type="evidence" value="ECO:0007669"/>
    <property type="project" value="TreeGrafter"/>
</dbReference>
<feature type="region of interest" description="Disordered" evidence="3">
    <location>
        <begin position="58"/>
        <end position="91"/>
    </location>
</feature>
<evidence type="ECO:0000256" key="1">
    <source>
        <dbReference type="ARBA" id="ARBA00004123"/>
    </source>
</evidence>
<dbReference type="Pfam" id="PF24868">
    <property type="entry name" value="YABBY_N"/>
    <property type="match status" value="1"/>
</dbReference>
<keyword evidence="4" id="KW-0812">Transmembrane</keyword>
<dbReference type="PANTHER" id="PTHR31675">
    <property type="entry name" value="PROTEIN YABBY 6-RELATED"/>
    <property type="match status" value="1"/>
</dbReference>
<keyword evidence="4" id="KW-1133">Transmembrane helix</keyword>